<evidence type="ECO:0000259" key="2">
    <source>
        <dbReference type="Pfam" id="PF14206"/>
    </source>
</evidence>
<name>A0A7W9NFL0_9PSEU</name>
<proteinExistence type="predicted"/>
<dbReference type="Proteomes" id="UP000585638">
    <property type="component" value="Unassembled WGS sequence"/>
</dbReference>
<evidence type="ECO:0000256" key="1">
    <source>
        <dbReference type="SAM" id="MobiDB-lite"/>
    </source>
</evidence>
<accession>A0A7W9NFL0</accession>
<evidence type="ECO:0000313" key="3">
    <source>
        <dbReference type="EMBL" id="MBB5890634.1"/>
    </source>
</evidence>
<dbReference type="Pfam" id="PF14206">
    <property type="entry name" value="Cys_rich_CPCC"/>
    <property type="match status" value="1"/>
</dbReference>
<evidence type="ECO:0000313" key="4">
    <source>
        <dbReference type="Proteomes" id="UP000585638"/>
    </source>
</evidence>
<reference evidence="3 4" key="1">
    <citation type="submission" date="2020-08" db="EMBL/GenBank/DDBJ databases">
        <title>Sequencing the genomes of 1000 actinobacteria strains.</title>
        <authorList>
            <person name="Klenk H.-P."/>
        </authorList>
    </citation>
    <scope>NUCLEOTIDE SEQUENCE [LARGE SCALE GENOMIC DNA]</scope>
    <source>
        <strain evidence="3 4">DSM 43851</strain>
    </source>
</reference>
<sequence length="81" mass="8639">MLPAIGAVVAGPGALLPWVVRDGAGREVDGQDDHDATVVRGGPNKDLSLTQARNNFAAFGASDERHLDHVRPPHDEEHPLK</sequence>
<feature type="domain" description="Cysteine-rich CPCC" evidence="2">
    <location>
        <begin position="29"/>
        <end position="77"/>
    </location>
</feature>
<keyword evidence="4" id="KW-1185">Reference proteome</keyword>
<feature type="compositionally biased region" description="Basic and acidic residues" evidence="1">
    <location>
        <begin position="28"/>
        <end position="37"/>
    </location>
</feature>
<feature type="compositionally biased region" description="Basic and acidic residues" evidence="1">
    <location>
        <begin position="62"/>
        <end position="81"/>
    </location>
</feature>
<dbReference type="EMBL" id="JACHIR010000001">
    <property type="protein sequence ID" value="MBB5890634.1"/>
    <property type="molecule type" value="Genomic_DNA"/>
</dbReference>
<dbReference type="AlphaFoldDB" id="A0A7W9NFL0"/>
<dbReference type="InterPro" id="IPR025983">
    <property type="entry name" value="Cys_rich_CPCC"/>
</dbReference>
<gene>
    <name evidence="3" type="ORF">BJ998_001830</name>
</gene>
<organism evidence="3 4">
    <name type="scientific">Kutzneria kofuensis</name>
    <dbReference type="NCBI Taxonomy" id="103725"/>
    <lineage>
        <taxon>Bacteria</taxon>
        <taxon>Bacillati</taxon>
        <taxon>Actinomycetota</taxon>
        <taxon>Actinomycetes</taxon>
        <taxon>Pseudonocardiales</taxon>
        <taxon>Pseudonocardiaceae</taxon>
        <taxon>Kutzneria</taxon>
    </lineage>
</organism>
<feature type="region of interest" description="Disordered" evidence="1">
    <location>
        <begin position="59"/>
        <end position="81"/>
    </location>
</feature>
<feature type="region of interest" description="Disordered" evidence="1">
    <location>
        <begin position="28"/>
        <end position="47"/>
    </location>
</feature>
<comment type="caution">
    <text evidence="3">The sequence shown here is derived from an EMBL/GenBank/DDBJ whole genome shotgun (WGS) entry which is preliminary data.</text>
</comment>
<protein>
    <recommendedName>
        <fullName evidence="2">Cysteine-rich CPCC domain-containing protein</fullName>
    </recommendedName>
</protein>